<dbReference type="OrthoDB" id="8097803at2"/>
<dbReference type="Gene3D" id="3.90.550.10">
    <property type="entry name" value="Spore Coat Polysaccharide Biosynthesis Protein SpsA, Chain A"/>
    <property type="match status" value="1"/>
</dbReference>
<dbReference type="InterPro" id="IPR001173">
    <property type="entry name" value="Glyco_trans_2-like"/>
</dbReference>
<organism evidence="2 3">
    <name type="scientific">Candidatus Filomicrobium marinum</name>
    <dbReference type="NCBI Taxonomy" id="1608628"/>
    <lineage>
        <taxon>Bacteria</taxon>
        <taxon>Pseudomonadati</taxon>
        <taxon>Pseudomonadota</taxon>
        <taxon>Alphaproteobacteria</taxon>
        <taxon>Hyphomicrobiales</taxon>
        <taxon>Hyphomicrobiaceae</taxon>
        <taxon>Filomicrobium</taxon>
    </lineage>
</organism>
<keyword evidence="3" id="KW-1185">Reference proteome</keyword>
<dbReference type="InterPro" id="IPR029044">
    <property type="entry name" value="Nucleotide-diphossugar_trans"/>
</dbReference>
<reference evidence="3" key="1">
    <citation type="submission" date="2015-02" db="EMBL/GenBank/DDBJ databases">
        <authorList>
            <person name="Chooi Y.-H."/>
        </authorList>
    </citation>
    <scope>NUCLEOTIDE SEQUENCE [LARGE SCALE GENOMIC DNA]</scope>
    <source>
        <strain evidence="3">strain Y</strain>
    </source>
</reference>
<dbReference type="PANTHER" id="PTHR43685:SF2">
    <property type="entry name" value="GLYCOSYLTRANSFERASE 2-LIKE DOMAIN-CONTAINING PROTEIN"/>
    <property type="match status" value="1"/>
</dbReference>
<evidence type="ECO:0000259" key="1">
    <source>
        <dbReference type="Pfam" id="PF00535"/>
    </source>
</evidence>
<dbReference type="GO" id="GO:0016740">
    <property type="term" value="F:transferase activity"/>
    <property type="evidence" value="ECO:0007669"/>
    <property type="project" value="UniProtKB-KW"/>
</dbReference>
<dbReference type="Proteomes" id="UP000033187">
    <property type="component" value="Chromosome 1"/>
</dbReference>
<gene>
    <name evidence="2" type="ORF">YBN1229_v1_3167</name>
</gene>
<feature type="domain" description="Glycosyltransferase 2-like" evidence="1">
    <location>
        <begin position="13"/>
        <end position="119"/>
    </location>
</feature>
<name>A0A0D6JIB1_9HYPH</name>
<dbReference type="KEGG" id="fiy:BN1229_v1_3167"/>
<dbReference type="AlphaFoldDB" id="A0A0D6JIB1"/>
<dbReference type="Pfam" id="PF00535">
    <property type="entry name" value="Glycos_transf_2"/>
    <property type="match status" value="1"/>
</dbReference>
<dbReference type="SUPFAM" id="SSF53448">
    <property type="entry name" value="Nucleotide-diphospho-sugar transferases"/>
    <property type="match status" value="1"/>
</dbReference>
<keyword evidence="2" id="KW-0808">Transferase</keyword>
<dbReference type="EMBL" id="LN829119">
    <property type="protein sequence ID" value="CPR21708.1"/>
    <property type="molecule type" value="Genomic_DNA"/>
</dbReference>
<accession>A0A0D6JIB1</accession>
<proteinExistence type="predicted"/>
<protein>
    <submittedName>
        <fullName evidence="2">Glycosyl transferase, family 2</fullName>
    </submittedName>
</protein>
<dbReference type="CDD" id="cd00761">
    <property type="entry name" value="Glyco_tranf_GTA_type"/>
    <property type="match status" value="1"/>
</dbReference>
<evidence type="ECO:0000313" key="3">
    <source>
        <dbReference type="Proteomes" id="UP000033187"/>
    </source>
</evidence>
<dbReference type="RefSeq" id="WP_046478555.1">
    <property type="nucleotide sequence ID" value="NZ_LN829118.1"/>
</dbReference>
<sequence>MTAAVHDDGLVTIGLTCYNAADTIERALTSAFVQDWPNVEILIVDDASTDNSAEVVARVIDGRPNARLIRHETNAGPAAARNTLLSAAKGSFLVFFDDDDEALPERVRQQIDYLRDYEQRTGASLVACYASGKRRYSSGYEMQLAAIGSRGDVAPHGRGVADYLLLYRKETGWFFGTGTPSCSLLARRSTFEAVGGFDAGLRRVEDVDFAVRLALKGGHFIGTAEPLFVQHSTSAQDKSPERNLESELMLVGKHRPYLESIGRYHYAANWPKLRYWHFKRRYGRFIVQFLNVLLRHPLTASRHLLSTGPRRLLHEYRIKRGG</sequence>
<dbReference type="KEGG" id="fil:BN1229_v1_2745"/>
<evidence type="ECO:0000313" key="2">
    <source>
        <dbReference type="EMBL" id="CPR21708.1"/>
    </source>
</evidence>
<dbReference type="InterPro" id="IPR050834">
    <property type="entry name" value="Glycosyltransf_2"/>
</dbReference>
<dbReference type="PANTHER" id="PTHR43685">
    <property type="entry name" value="GLYCOSYLTRANSFERASE"/>
    <property type="match status" value="1"/>
</dbReference>